<evidence type="ECO:0000256" key="3">
    <source>
        <dbReference type="ARBA" id="ARBA00023054"/>
    </source>
</evidence>
<dbReference type="GO" id="GO:0006310">
    <property type="term" value="P:DNA recombination"/>
    <property type="evidence" value="ECO:0007669"/>
    <property type="project" value="UniProtKB-KW"/>
</dbReference>
<reference evidence="7" key="2">
    <citation type="submission" date="2021-04" db="EMBL/GenBank/DDBJ databases">
        <authorList>
            <person name="Gilroy R."/>
        </authorList>
    </citation>
    <scope>NUCLEOTIDE SEQUENCE</scope>
    <source>
        <strain evidence="7">687</strain>
    </source>
</reference>
<keyword evidence="4" id="KW-0233">DNA recombination</keyword>
<evidence type="ECO:0000256" key="5">
    <source>
        <dbReference type="SAM" id="Coils"/>
    </source>
</evidence>
<comment type="caution">
    <text evidence="7">The sequence shown here is derived from an EMBL/GenBank/DDBJ whole genome shotgun (WGS) entry which is preliminary data.</text>
</comment>
<keyword evidence="6" id="KW-0472">Membrane</keyword>
<evidence type="ECO:0000256" key="4">
    <source>
        <dbReference type="ARBA" id="ARBA00023172"/>
    </source>
</evidence>
<proteinExistence type="inferred from homology"/>
<reference evidence="7" key="1">
    <citation type="journal article" date="2021" name="PeerJ">
        <title>Extensive microbial diversity within the chicken gut microbiome revealed by metagenomics and culture.</title>
        <authorList>
            <person name="Gilroy R."/>
            <person name="Ravi A."/>
            <person name="Getino M."/>
            <person name="Pursley I."/>
            <person name="Horton D.L."/>
            <person name="Alikhan N.F."/>
            <person name="Baker D."/>
            <person name="Gharbi K."/>
            <person name="Hall N."/>
            <person name="Watson M."/>
            <person name="Adriaenssens E.M."/>
            <person name="Foster-Nyarko E."/>
            <person name="Jarju S."/>
            <person name="Secka A."/>
            <person name="Antonio M."/>
            <person name="Oren A."/>
            <person name="Chaudhuri R.R."/>
            <person name="La Ragione R."/>
            <person name="Hildebrand F."/>
            <person name="Pallen M.J."/>
        </authorList>
    </citation>
    <scope>NUCLEOTIDE SEQUENCE</scope>
    <source>
        <strain evidence="7">687</strain>
    </source>
</reference>
<feature type="transmembrane region" description="Helical" evidence="6">
    <location>
        <begin position="6"/>
        <end position="27"/>
    </location>
</feature>
<keyword evidence="3 5" id="KW-0175">Coiled coil</keyword>
<evidence type="ECO:0000313" key="7">
    <source>
        <dbReference type="EMBL" id="MBU3827496.1"/>
    </source>
</evidence>
<protein>
    <submittedName>
        <fullName evidence="7">DNA recombination protein RmuC</fullName>
    </submittedName>
</protein>
<dbReference type="PANTHER" id="PTHR30563:SF0">
    <property type="entry name" value="DNA RECOMBINATION PROTEIN RMUC"/>
    <property type="match status" value="1"/>
</dbReference>
<evidence type="ECO:0000256" key="1">
    <source>
        <dbReference type="ARBA" id="ARBA00003416"/>
    </source>
</evidence>
<comment type="function">
    <text evidence="1">Involved in DNA recombination.</text>
</comment>
<dbReference type="EMBL" id="JAHLFG010000093">
    <property type="protein sequence ID" value="MBU3827496.1"/>
    <property type="molecule type" value="Genomic_DNA"/>
</dbReference>
<evidence type="ECO:0000313" key="8">
    <source>
        <dbReference type="Proteomes" id="UP000824150"/>
    </source>
</evidence>
<organism evidence="7 8">
    <name type="scientific">Candidatus Anaerobiospirillum merdipullorum</name>
    <dbReference type="NCBI Taxonomy" id="2838450"/>
    <lineage>
        <taxon>Bacteria</taxon>
        <taxon>Pseudomonadati</taxon>
        <taxon>Pseudomonadota</taxon>
        <taxon>Gammaproteobacteria</taxon>
        <taxon>Aeromonadales</taxon>
        <taxon>Succinivibrionaceae</taxon>
        <taxon>Anaerobiospirillum</taxon>
    </lineage>
</organism>
<keyword evidence="6" id="KW-1133">Transmembrane helix</keyword>
<gene>
    <name evidence="7" type="primary">rmuC</name>
    <name evidence="7" type="ORF">IAA31_08450</name>
</gene>
<comment type="similarity">
    <text evidence="2">Belongs to the RmuC family.</text>
</comment>
<dbReference type="Pfam" id="PF02646">
    <property type="entry name" value="RmuC"/>
    <property type="match status" value="1"/>
</dbReference>
<dbReference type="AlphaFoldDB" id="A0A9E2NSR0"/>
<keyword evidence="6" id="KW-0812">Transmembrane</keyword>
<dbReference type="PANTHER" id="PTHR30563">
    <property type="entry name" value="DNA RECOMBINATION PROTEIN RMUC"/>
    <property type="match status" value="1"/>
</dbReference>
<feature type="coiled-coil region" evidence="5">
    <location>
        <begin position="36"/>
        <end position="119"/>
    </location>
</feature>
<evidence type="ECO:0000256" key="2">
    <source>
        <dbReference type="ARBA" id="ARBA00009840"/>
    </source>
</evidence>
<name>A0A9E2NSR0_9GAMM</name>
<sequence>MPLSFSLPLFPAILLALALIVIVYLLLHATKLKTGEQSFTRQIEDLNQQIITLQQANATLQRDLQQNINEQITLKTALNAREVKLAELINEQHSLQQSFDKLQQEKNLLTADKAALVAQLQAQKSLQAESSRREEVARHELEARLQQWGQKMLQERGVALNKQSAEQLNNVVGPLTEELKQFRSQLTLNQKIQSEQAGSLKTELTKLQQAQQSLSKQADDLTKALTAGAKAQGLWGEHQLELCLDSAGLKLNETYAREVVSKESGENGRPDVIVYLPRKHCLIIDAKCSLTDYARYMAADANPSEKLAALKAHVASIKRHINELSKKRYDSYLGFNSPSFVFMFVPIDGALSEAYLQDKELYQYAALNNVYLVSPSTLIPALKVAANLWIIATQNDKVRQIAAQAQKIYQKLELINEAFAEVRQRQTSLQNSLDKLDTRLCSGKGNLNTMLKNFAYQAPQELQALDDSMLPDMTKQQMPLKNLQEQPVLAKATSQELV</sequence>
<dbReference type="InterPro" id="IPR003798">
    <property type="entry name" value="DNA_recombination_RmuC"/>
</dbReference>
<accession>A0A9E2NSR0</accession>
<dbReference type="Proteomes" id="UP000824150">
    <property type="component" value="Unassembled WGS sequence"/>
</dbReference>
<evidence type="ECO:0000256" key="6">
    <source>
        <dbReference type="SAM" id="Phobius"/>
    </source>
</evidence>